<dbReference type="Proteomes" id="UP000252519">
    <property type="component" value="Unassembled WGS sequence"/>
</dbReference>
<sequence>MKIVIKVIILCDANPSLHIARNDDNGGDISVKNYEELEHEFLHGSKPDFPLHPGDLKNAVVSFING</sequence>
<dbReference type="Gene3D" id="1.10.240.10">
    <property type="entry name" value="Tyrosyl-Transfer RNA Synthetase"/>
    <property type="match status" value="1"/>
</dbReference>
<dbReference type="AlphaFoldDB" id="A0A368F7L6"/>
<gene>
    <name evidence="1" type="ORF">ANCCAN_26111</name>
</gene>
<evidence type="ECO:0000313" key="2">
    <source>
        <dbReference type="Proteomes" id="UP000252519"/>
    </source>
</evidence>
<organism evidence="1 2">
    <name type="scientific">Ancylostoma caninum</name>
    <name type="common">Dog hookworm</name>
    <dbReference type="NCBI Taxonomy" id="29170"/>
    <lineage>
        <taxon>Eukaryota</taxon>
        <taxon>Metazoa</taxon>
        <taxon>Ecdysozoa</taxon>
        <taxon>Nematoda</taxon>
        <taxon>Chromadorea</taxon>
        <taxon>Rhabditida</taxon>
        <taxon>Rhabditina</taxon>
        <taxon>Rhabditomorpha</taxon>
        <taxon>Strongyloidea</taxon>
        <taxon>Ancylostomatidae</taxon>
        <taxon>Ancylostomatinae</taxon>
        <taxon>Ancylostoma</taxon>
    </lineage>
</organism>
<dbReference type="OrthoDB" id="197206at2759"/>
<comment type="caution">
    <text evidence="1">The sequence shown here is derived from an EMBL/GenBank/DDBJ whole genome shotgun (WGS) entry which is preliminary data.</text>
</comment>
<protein>
    <submittedName>
        <fullName evidence="1">Uncharacterized protein</fullName>
    </submittedName>
</protein>
<keyword evidence="2" id="KW-1185">Reference proteome</keyword>
<proteinExistence type="predicted"/>
<dbReference type="EMBL" id="JOJR01002977">
    <property type="protein sequence ID" value="RCN28151.1"/>
    <property type="molecule type" value="Genomic_DNA"/>
</dbReference>
<dbReference type="STRING" id="29170.A0A368F7L6"/>
<name>A0A368F7L6_ANCCA</name>
<accession>A0A368F7L6</accession>
<reference evidence="1 2" key="1">
    <citation type="submission" date="2014-10" db="EMBL/GenBank/DDBJ databases">
        <title>Draft genome of the hookworm Ancylostoma caninum.</title>
        <authorList>
            <person name="Mitreva M."/>
        </authorList>
    </citation>
    <scope>NUCLEOTIDE SEQUENCE [LARGE SCALE GENOMIC DNA]</scope>
    <source>
        <strain evidence="1 2">Baltimore</strain>
    </source>
</reference>
<evidence type="ECO:0000313" key="1">
    <source>
        <dbReference type="EMBL" id="RCN28151.1"/>
    </source>
</evidence>